<feature type="transmembrane region" description="Helical" evidence="1">
    <location>
        <begin position="48"/>
        <end position="71"/>
    </location>
</feature>
<evidence type="ECO:0000313" key="2">
    <source>
        <dbReference type="EMBL" id="SHK45596.1"/>
    </source>
</evidence>
<keyword evidence="1" id="KW-0812">Transmembrane</keyword>
<evidence type="ECO:0000313" key="3">
    <source>
        <dbReference type="Proteomes" id="UP000184364"/>
    </source>
</evidence>
<feature type="transmembrane region" description="Helical" evidence="1">
    <location>
        <begin position="12"/>
        <end position="36"/>
    </location>
</feature>
<evidence type="ECO:0000256" key="1">
    <source>
        <dbReference type="SAM" id="Phobius"/>
    </source>
</evidence>
<dbReference type="OrthoDB" id="1273431at2"/>
<keyword evidence="3" id="KW-1185">Reference proteome</keyword>
<organism evidence="2 3">
    <name type="scientific">Chryseobacterium polytrichastri</name>
    <dbReference type="NCBI Taxonomy" id="1302687"/>
    <lineage>
        <taxon>Bacteria</taxon>
        <taxon>Pseudomonadati</taxon>
        <taxon>Bacteroidota</taxon>
        <taxon>Flavobacteriia</taxon>
        <taxon>Flavobacteriales</taxon>
        <taxon>Weeksellaceae</taxon>
        <taxon>Chryseobacterium group</taxon>
        <taxon>Chryseobacterium</taxon>
    </lineage>
</organism>
<protein>
    <submittedName>
        <fullName evidence="2">Uncharacterized protein</fullName>
    </submittedName>
</protein>
<sequence length="185" mass="21330">MDEKYKITGVNLKIELIIGLSIVPFFLIFSILTIFLYNNITDVEFRNIPFYIVVGGMLLGISLGLLFAKVLGKKMNGIWRIEVKQEYLLISFKKEKWTIKLDNILKFKIYGNPNFKYVSIFTNNEVVRMRIGNNGLAPFSNTEDLKKLDVFIKKILPFFDGNYLKKDGTVKLSPVGTVKLTYLKK</sequence>
<proteinExistence type="predicted"/>
<gene>
    <name evidence="2" type="ORF">SAMN05444267_100460</name>
</gene>
<keyword evidence="1" id="KW-0472">Membrane</keyword>
<accession>A0A1M6SLS7</accession>
<name>A0A1M6SLS7_9FLAO</name>
<dbReference type="EMBL" id="FRAV01000004">
    <property type="protein sequence ID" value="SHK45596.1"/>
    <property type="molecule type" value="Genomic_DNA"/>
</dbReference>
<dbReference type="AlphaFoldDB" id="A0A1M6SLS7"/>
<dbReference type="STRING" id="1302687.SAMN05444267_100460"/>
<dbReference type="Proteomes" id="UP000184364">
    <property type="component" value="Unassembled WGS sequence"/>
</dbReference>
<dbReference type="RefSeq" id="WP_073290954.1">
    <property type="nucleotide sequence ID" value="NZ_FRAV01000004.1"/>
</dbReference>
<keyword evidence="1" id="KW-1133">Transmembrane helix</keyword>
<reference evidence="3" key="1">
    <citation type="submission" date="2016-11" db="EMBL/GenBank/DDBJ databases">
        <authorList>
            <person name="Varghese N."/>
            <person name="Submissions S."/>
        </authorList>
    </citation>
    <scope>NUCLEOTIDE SEQUENCE [LARGE SCALE GENOMIC DNA]</scope>
    <source>
        <strain evidence="3">DSM 26899</strain>
    </source>
</reference>